<evidence type="ECO:0000256" key="16">
    <source>
        <dbReference type="ARBA" id="ARBA00023136"/>
    </source>
</evidence>
<evidence type="ECO:0000256" key="15">
    <source>
        <dbReference type="ARBA" id="ARBA00023125"/>
    </source>
</evidence>
<dbReference type="PRINTS" id="PR00463">
    <property type="entry name" value="EP450I"/>
</dbReference>
<dbReference type="PRINTS" id="PR00385">
    <property type="entry name" value="P450"/>
</dbReference>
<feature type="domain" description="T-box" evidence="22">
    <location>
        <begin position="717"/>
        <end position="734"/>
    </location>
</feature>
<dbReference type="PRINTS" id="PR00937">
    <property type="entry name" value="TBOX"/>
</dbReference>
<keyword evidence="9" id="KW-0256">Endoplasmic reticulum</keyword>
<dbReference type="InterPro" id="IPR001128">
    <property type="entry name" value="Cyt_P450"/>
</dbReference>
<dbReference type="GO" id="GO:0004497">
    <property type="term" value="F:monooxygenase activity"/>
    <property type="evidence" value="ECO:0007669"/>
    <property type="project" value="UniProtKB-KW"/>
</dbReference>
<evidence type="ECO:0000256" key="7">
    <source>
        <dbReference type="ARBA" id="ARBA00022617"/>
    </source>
</evidence>
<dbReference type="Pfam" id="PF00907">
    <property type="entry name" value="T-box"/>
    <property type="match status" value="1"/>
</dbReference>
<keyword evidence="7 19" id="KW-0349">Heme</keyword>
<keyword evidence="13" id="KW-0805">Transcription regulation</keyword>
<evidence type="ECO:0000256" key="11">
    <source>
        <dbReference type="ARBA" id="ARBA00023002"/>
    </source>
</evidence>
<evidence type="ECO:0000256" key="18">
    <source>
        <dbReference type="ARBA" id="ARBA00023242"/>
    </source>
</evidence>
<evidence type="ECO:0000256" key="21">
    <source>
        <dbReference type="SAM" id="MobiDB-lite"/>
    </source>
</evidence>
<organism evidence="24">
    <name type="scientific">Culicoides sonorensis</name>
    <name type="common">Biting midge</name>
    <dbReference type="NCBI Taxonomy" id="179676"/>
    <lineage>
        <taxon>Eukaryota</taxon>
        <taxon>Metazoa</taxon>
        <taxon>Ecdysozoa</taxon>
        <taxon>Arthropoda</taxon>
        <taxon>Hexapoda</taxon>
        <taxon>Insecta</taxon>
        <taxon>Pterygota</taxon>
        <taxon>Neoptera</taxon>
        <taxon>Endopterygota</taxon>
        <taxon>Diptera</taxon>
        <taxon>Nematocera</taxon>
        <taxon>Chironomoidea</taxon>
        <taxon>Ceratopogonidae</taxon>
        <taxon>Ceratopogoninae</taxon>
        <taxon>Culicoides</taxon>
        <taxon>Monoculicoides</taxon>
    </lineage>
</organism>
<dbReference type="InterPro" id="IPR008967">
    <property type="entry name" value="p53-like_TF_DNA-bd_sf"/>
</dbReference>
<evidence type="ECO:0000256" key="10">
    <source>
        <dbReference type="ARBA" id="ARBA00022848"/>
    </source>
</evidence>
<keyword evidence="8 19" id="KW-0479">Metal-binding</keyword>
<name>A0A336M7M2_CULSO</name>
<dbReference type="GO" id="GO:0005789">
    <property type="term" value="C:endoplasmic reticulum membrane"/>
    <property type="evidence" value="ECO:0007669"/>
    <property type="project" value="UniProtKB-SubCell"/>
</dbReference>
<comment type="similarity">
    <text evidence="6">Belongs to the cytochrome P450 family.</text>
</comment>
<dbReference type="GO" id="GO:0005506">
    <property type="term" value="F:iron ion binding"/>
    <property type="evidence" value="ECO:0007669"/>
    <property type="project" value="InterPro"/>
</dbReference>
<evidence type="ECO:0000256" key="5">
    <source>
        <dbReference type="ARBA" id="ARBA00004406"/>
    </source>
</evidence>
<keyword evidence="16" id="KW-0472">Membrane</keyword>
<dbReference type="PANTHER" id="PTHR24292:SF54">
    <property type="entry name" value="CYP9F3-RELATED"/>
    <property type="match status" value="1"/>
</dbReference>
<feature type="compositionally biased region" description="Low complexity" evidence="21">
    <location>
        <begin position="101"/>
        <end position="112"/>
    </location>
</feature>
<accession>A0A336M7M2</accession>
<dbReference type="GO" id="GO:0045893">
    <property type="term" value="P:positive regulation of DNA-templated transcription"/>
    <property type="evidence" value="ECO:0007669"/>
    <property type="project" value="InterPro"/>
</dbReference>
<dbReference type="InterPro" id="IPR017972">
    <property type="entry name" value="Cyt_P450_CS"/>
</dbReference>
<dbReference type="InterPro" id="IPR036960">
    <property type="entry name" value="T-box_sf"/>
</dbReference>
<evidence type="ECO:0000256" key="8">
    <source>
        <dbReference type="ARBA" id="ARBA00022723"/>
    </source>
</evidence>
<feature type="compositionally biased region" description="Low complexity" evidence="21">
    <location>
        <begin position="750"/>
        <end position="764"/>
    </location>
</feature>
<keyword evidence="14" id="KW-0503">Monooxygenase</keyword>
<dbReference type="PROSITE" id="PS00086">
    <property type="entry name" value="CYTOCHROME_P450"/>
    <property type="match status" value="1"/>
</dbReference>
<keyword evidence="15 20" id="KW-0238">DNA-binding</keyword>
<dbReference type="InterPro" id="IPR002401">
    <property type="entry name" value="Cyt_P450_E_grp-I"/>
</dbReference>
<feature type="compositionally biased region" description="Basic and acidic residues" evidence="21">
    <location>
        <begin position="765"/>
        <end position="777"/>
    </location>
</feature>
<keyword evidence="12 19" id="KW-0408">Iron</keyword>
<evidence type="ECO:0000256" key="12">
    <source>
        <dbReference type="ARBA" id="ARBA00023004"/>
    </source>
</evidence>
<evidence type="ECO:0000256" key="1">
    <source>
        <dbReference type="ARBA" id="ARBA00001971"/>
    </source>
</evidence>
<dbReference type="GO" id="GO:0016705">
    <property type="term" value="F:oxidoreductase activity, acting on paired donors, with incorporation or reduction of molecular oxygen"/>
    <property type="evidence" value="ECO:0007669"/>
    <property type="project" value="InterPro"/>
</dbReference>
<evidence type="ECO:0000256" key="4">
    <source>
        <dbReference type="ARBA" id="ARBA00004174"/>
    </source>
</evidence>
<evidence type="ECO:0000256" key="19">
    <source>
        <dbReference type="PIRSR" id="PIRSR602401-1"/>
    </source>
</evidence>
<evidence type="ECO:0000313" key="24">
    <source>
        <dbReference type="EMBL" id="SSX26030.1"/>
    </source>
</evidence>
<evidence type="ECO:0000256" key="2">
    <source>
        <dbReference type="ARBA" id="ARBA00003690"/>
    </source>
</evidence>
<feature type="region of interest" description="Disordered" evidence="21">
    <location>
        <begin position="91"/>
        <end position="119"/>
    </location>
</feature>
<gene>
    <name evidence="24" type="primary">CSON013036</name>
</gene>
<dbReference type="GO" id="GO:0006357">
    <property type="term" value="P:regulation of transcription by RNA polymerase II"/>
    <property type="evidence" value="ECO:0007669"/>
    <property type="project" value="UniProtKB-ARBA"/>
</dbReference>
<dbReference type="CDD" id="cd11056">
    <property type="entry name" value="CYP6-like"/>
    <property type="match status" value="1"/>
</dbReference>
<keyword evidence="18 20" id="KW-0539">Nucleus</keyword>
<evidence type="ECO:0000256" key="20">
    <source>
        <dbReference type="PROSITE-ProRule" id="PRU00201"/>
    </source>
</evidence>
<dbReference type="InterPro" id="IPR050476">
    <property type="entry name" value="Insect_CytP450_Detox"/>
</dbReference>
<dbReference type="Pfam" id="PF00067">
    <property type="entry name" value="p450"/>
    <property type="match status" value="1"/>
</dbReference>
<comment type="cofactor">
    <cofactor evidence="1 19">
        <name>heme</name>
        <dbReference type="ChEBI" id="CHEBI:30413"/>
    </cofactor>
</comment>
<evidence type="ECO:0000256" key="9">
    <source>
        <dbReference type="ARBA" id="ARBA00022824"/>
    </source>
</evidence>
<evidence type="ECO:0000256" key="17">
    <source>
        <dbReference type="ARBA" id="ARBA00023163"/>
    </source>
</evidence>
<feature type="compositionally biased region" description="Low complexity" evidence="21">
    <location>
        <begin position="778"/>
        <end position="801"/>
    </location>
</feature>
<dbReference type="GO" id="GO:0020037">
    <property type="term" value="F:heme binding"/>
    <property type="evidence" value="ECO:0007669"/>
    <property type="project" value="InterPro"/>
</dbReference>
<proteinExistence type="inferred from homology"/>
<dbReference type="Gene3D" id="1.10.630.10">
    <property type="entry name" value="Cytochrome P450"/>
    <property type="match status" value="1"/>
</dbReference>
<comment type="function">
    <text evidence="2">May be involved in the metabolism of insect hormones and in the breakdown of synthetic insecticides.</text>
</comment>
<dbReference type="AlphaFoldDB" id="A0A336M7M2"/>
<keyword evidence="10" id="KW-0492">Microsome</keyword>
<dbReference type="GO" id="GO:0005634">
    <property type="term" value="C:nucleus"/>
    <property type="evidence" value="ECO:0007669"/>
    <property type="project" value="UniProtKB-SubCell"/>
</dbReference>
<evidence type="ECO:0000256" key="13">
    <source>
        <dbReference type="ARBA" id="ARBA00023015"/>
    </source>
</evidence>
<dbReference type="PANTHER" id="PTHR24292">
    <property type="entry name" value="CYTOCHROME P450"/>
    <property type="match status" value="1"/>
</dbReference>
<keyword evidence="11" id="KW-0560">Oxidoreductase</keyword>
<dbReference type="SMART" id="SM00425">
    <property type="entry name" value="TBOX"/>
    <property type="match status" value="1"/>
</dbReference>
<dbReference type="VEuPathDB" id="VectorBase:CSON013036"/>
<feature type="binding site" description="axial binding residue" evidence="19">
    <location>
        <position position="666"/>
    </location>
    <ligand>
        <name>heme</name>
        <dbReference type="ChEBI" id="CHEBI:30413"/>
    </ligand>
    <ligandPart>
        <name>Fe</name>
        <dbReference type="ChEBI" id="CHEBI:18248"/>
    </ligandPart>
</feature>
<comment type="subcellular location">
    <subcellularLocation>
        <location evidence="5">Endoplasmic reticulum membrane</location>
        <topology evidence="5">Peripheral membrane protein</topology>
    </subcellularLocation>
    <subcellularLocation>
        <location evidence="4">Microsome membrane</location>
        <topology evidence="4">Peripheral membrane protein</topology>
    </subcellularLocation>
    <subcellularLocation>
        <location evidence="3 20">Nucleus</location>
    </subcellularLocation>
</comment>
<dbReference type="SUPFAM" id="SSF49417">
    <property type="entry name" value="p53-like transcription factors"/>
    <property type="match status" value="1"/>
</dbReference>
<evidence type="ECO:0000256" key="6">
    <source>
        <dbReference type="ARBA" id="ARBA00010617"/>
    </source>
</evidence>
<dbReference type="PROSITE" id="PS50252">
    <property type="entry name" value="TBOX_3"/>
    <property type="match status" value="2"/>
</dbReference>
<dbReference type="Gene3D" id="2.60.40.820">
    <property type="entry name" value="Transcription factor, T-box"/>
    <property type="match status" value="1"/>
</dbReference>
<dbReference type="FunFam" id="1.10.630.10:FF:000182">
    <property type="entry name" value="Cytochrome P450 3A4"/>
    <property type="match status" value="1"/>
</dbReference>
<evidence type="ECO:0000256" key="14">
    <source>
        <dbReference type="ARBA" id="ARBA00023033"/>
    </source>
</evidence>
<dbReference type="InterPro" id="IPR036396">
    <property type="entry name" value="Cyt_P450_sf"/>
</dbReference>
<dbReference type="EMBL" id="UFQS01000641">
    <property type="protein sequence ID" value="SSX05671.1"/>
    <property type="molecule type" value="Genomic_DNA"/>
</dbReference>
<protein>
    <submittedName>
        <fullName evidence="24">CSON013036 protein</fullName>
    </submittedName>
</protein>
<dbReference type="SUPFAM" id="SSF48264">
    <property type="entry name" value="Cytochrome P450"/>
    <property type="match status" value="1"/>
</dbReference>
<feature type="region of interest" description="Disordered" evidence="21">
    <location>
        <begin position="729"/>
        <end position="801"/>
    </location>
</feature>
<feature type="domain" description="T-box" evidence="22">
    <location>
        <begin position="167"/>
        <end position="337"/>
    </location>
</feature>
<dbReference type="InterPro" id="IPR046360">
    <property type="entry name" value="T-box_DNA-bd"/>
</dbReference>
<comment type="caution">
    <text evidence="20">Lacks conserved residue(s) required for the propagation of feature annotation.</text>
</comment>
<dbReference type="PROSITE" id="PS01283">
    <property type="entry name" value="TBOX_1"/>
    <property type="match status" value="1"/>
</dbReference>
<sequence>MHHSDLSYNHVPNALSDAIFTSVSHMTIMQPIQSHPYGMQMELANDCHFEEDYWNSSYKNGSHAIKEMEACLENADKDRPSYKPLERLEENMSDNEEDTVNNNNRISNHNKNIGPDQDRIINRKSPMEVGNSNNNKLTLLKVKEKGNNIESKQLPYHPSLANAAAILEAKQLWDRFHEQGTEMIVTKAGRRMFPTFQVRVGGLHIDADYIMMMDFVPVDDKRYRYSFHSSSWVVAGKADPISPPRMHVHPDSPAKGSQWTKQAITFDKLKLTNNQLDDHGHIILNSMHRYQPRFHIVYLPQDKNSINKEKEQYCNYRAFVFPETSFTAVTAYQNQRIDVISDPIGGHMLAFMQEDLWRNMRSKLSPAFTGNKMKFFFLLVNDCAKRAMNYIEDNVEEKKSFEFEAYDFFTRITNDLIASTAFGIETNSLKHQSNEFYQLGKKLNDFTIAFFFKWMIFSVAPNIGKILGLKMFDTNATNYFASIIDETLKCRKNSNFKRSDMLQIYLESDVPRDIIIGQSIQIFAAGFDTSAVLFQFLAYELALHPNIQLELQKEIDKVQNNLEHLTYENIQELKFMEMTINETIRKHPALTWIERTCNKSITLKDSKGQEFFLKEGDHVVIPVTGFHYDAKYYHNPESFDPYRFADDQIKENHAAFMAFGLGPRKCVAGRLAIMQTKVFFYHLLSQYNIGTTNKTEIPVKYKNGVAFLRAANGVWLEVTQLKISSNPFAKGFRDNDTSEEAQERSTMTGSNNNNSSTDSRIINSKNERNVNYNKKDSQLSSSSNIQSSIEPSSIPTTSSSPNTYAFATTSQAQMLGQAYSSENSNFGPIYHHTSYGTYGSPYDRHKTSPTAVSYNTGYQTFYTPHSSTAHQTSLHPHAMIRQNGCIDYVSR</sequence>
<dbReference type="GO" id="GO:0003677">
    <property type="term" value="F:DNA binding"/>
    <property type="evidence" value="ECO:0007669"/>
    <property type="project" value="UniProtKB-UniRule"/>
</dbReference>
<evidence type="ECO:0000259" key="22">
    <source>
        <dbReference type="PROSITE" id="PS50252"/>
    </source>
</evidence>
<dbReference type="FunFam" id="2.60.40.820:FF:000007">
    <property type="entry name" value="T-box transcription factor"/>
    <property type="match status" value="1"/>
</dbReference>
<evidence type="ECO:0000313" key="23">
    <source>
        <dbReference type="EMBL" id="SSX05671.1"/>
    </source>
</evidence>
<evidence type="ECO:0000256" key="3">
    <source>
        <dbReference type="ARBA" id="ARBA00004123"/>
    </source>
</evidence>
<keyword evidence="17" id="KW-0804">Transcription</keyword>
<reference evidence="23" key="1">
    <citation type="submission" date="2018-04" db="EMBL/GenBank/DDBJ databases">
        <authorList>
            <person name="Go L.Y."/>
            <person name="Mitchell J.A."/>
        </authorList>
    </citation>
    <scope>NUCLEOTIDE SEQUENCE</scope>
    <source>
        <tissue evidence="23">Whole organism</tissue>
    </source>
</reference>
<dbReference type="EMBL" id="UFQT01000641">
    <property type="protein sequence ID" value="SSX26030.1"/>
    <property type="molecule type" value="Genomic_DNA"/>
</dbReference>
<reference evidence="24" key="2">
    <citation type="submission" date="2018-07" db="EMBL/GenBank/DDBJ databases">
        <authorList>
            <person name="Quirk P.G."/>
            <person name="Krulwich T.A."/>
        </authorList>
    </citation>
    <scope>NUCLEOTIDE SEQUENCE</scope>
</reference>
<dbReference type="GO" id="GO:0003700">
    <property type="term" value="F:DNA-binding transcription factor activity"/>
    <property type="evidence" value="ECO:0007669"/>
    <property type="project" value="InterPro"/>
</dbReference>
<dbReference type="InterPro" id="IPR018186">
    <property type="entry name" value="TF_T-box_CS"/>
</dbReference>